<sequence length="73" mass="8159">MTRASDDRHAILPDEHGAAVPRTRTRLEPAARRRIGQNLRVLYADVLAQPLPARFEALLADLAAQQKTEESSR</sequence>
<dbReference type="OrthoDB" id="8005587at2"/>
<evidence type="ECO:0000256" key="1">
    <source>
        <dbReference type="SAM" id="MobiDB-lite"/>
    </source>
</evidence>
<protein>
    <recommendedName>
        <fullName evidence="2">Anti-sigma factor NepR domain-containing protein</fullName>
    </recommendedName>
</protein>
<reference evidence="3 4" key="1">
    <citation type="submission" date="2019-09" db="EMBL/GenBank/DDBJ databases">
        <title>YIM 48816 draft genome.</title>
        <authorList>
            <person name="Jiang L."/>
        </authorList>
    </citation>
    <scope>NUCLEOTIDE SEQUENCE [LARGE SCALE GENOMIC DNA]</scope>
    <source>
        <strain evidence="3 4">YIM 48816</strain>
    </source>
</reference>
<gene>
    <name evidence="3" type="ORF">F6X53_20810</name>
</gene>
<dbReference type="EMBL" id="VZZK01000025">
    <property type="protein sequence ID" value="KAB1076902.1"/>
    <property type="molecule type" value="Genomic_DNA"/>
</dbReference>
<feature type="compositionally biased region" description="Basic and acidic residues" evidence="1">
    <location>
        <begin position="1"/>
        <end position="17"/>
    </location>
</feature>
<keyword evidence="4" id="KW-1185">Reference proteome</keyword>
<evidence type="ECO:0000313" key="4">
    <source>
        <dbReference type="Proteomes" id="UP000474159"/>
    </source>
</evidence>
<organism evidence="3 4">
    <name type="scientific">Methylobacterium soli</name>
    <dbReference type="NCBI Taxonomy" id="553447"/>
    <lineage>
        <taxon>Bacteria</taxon>
        <taxon>Pseudomonadati</taxon>
        <taxon>Pseudomonadota</taxon>
        <taxon>Alphaproteobacteria</taxon>
        <taxon>Hyphomicrobiales</taxon>
        <taxon>Methylobacteriaceae</taxon>
        <taxon>Methylobacterium</taxon>
    </lineage>
</organism>
<evidence type="ECO:0000259" key="2">
    <source>
        <dbReference type="Pfam" id="PF18557"/>
    </source>
</evidence>
<dbReference type="Proteomes" id="UP000474159">
    <property type="component" value="Unassembled WGS sequence"/>
</dbReference>
<comment type="caution">
    <text evidence="3">The sequence shown here is derived from an EMBL/GenBank/DDBJ whole genome shotgun (WGS) entry which is preliminary data.</text>
</comment>
<dbReference type="AlphaFoldDB" id="A0A6L3T1E1"/>
<dbReference type="Pfam" id="PF18557">
    <property type="entry name" value="NepR"/>
    <property type="match status" value="1"/>
</dbReference>
<feature type="domain" description="Anti-sigma factor NepR" evidence="2">
    <location>
        <begin position="32"/>
        <end position="65"/>
    </location>
</feature>
<dbReference type="RefSeq" id="WP_151002182.1">
    <property type="nucleotide sequence ID" value="NZ_BPQY01000210.1"/>
</dbReference>
<accession>A0A6L3T1E1</accession>
<proteinExistence type="predicted"/>
<dbReference type="InterPro" id="IPR041649">
    <property type="entry name" value="NepR"/>
</dbReference>
<feature type="region of interest" description="Disordered" evidence="1">
    <location>
        <begin position="1"/>
        <end position="25"/>
    </location>
</feature>
<evidence type="ECO:0000313" key="3">
    <source>
        <dbReference type="EMBL" id="KAB1076902.1"/>
    </source>
</evidence>
<name>A0A6L3T1E1_9HYPH</name>